<dbReference type="InterPro" id="IPR015943">
    <property type="entry name" value="WD40/YVTN_repeat-like_dom_sf"/>
</dbReference>
<dbReference type="Gene3D" id="2.130.10.10">
    <property type="entry name" value="YVTN repeat-like/Quinoprotein amine dehydrogenase"/>
    <property type="match status" value="1"/>
</dbReference>
<dbReference type="OrthoDB" id="674604at2759"/>
<accession>A0A4Q9N1P6</accession>
<proteinExistence type="predicted"/>
<reference evidence="1" key="1">
    <citation type="submission" date="2019-01" db="EMBL/GenBank/DDBJ databases">
        <title>Draft genome sequences of three monokaryotic isolates of the white-rot basidiomycete fungus Dichomitus squalens.</title>
        <authorList>
            <consortium name="DOE Joint Genome Institute"/>
            <person name="Lopez S.C."/>
            <person name="Andreopoulos B."/>
            <person name="Pangilinan J."/>
            <person name="Lipzen A."/>
            <person name="Riley R."/>
            <person name="Ahrendt S."/>
            <person name="Ng V."/>
            <person name="Barry K."/>
            <person name="Daum C."/>
            <person name="Grigoriev I.V."/>
            <person name="Hilden K.S."/>
            <person name="Makela M.R."/>
            <person name="de Vries R.P."/>
        </authorList>
    </citation>
    <scope>NUCLEOTIDE SEQUENCE [LARGE SCALE GENOMIC DNA]</scope>
    <source>
        <strain evidence="1">OM18370.1</strain>
    </source>
</reference>
<name>A0A4Q9N1P6_9APHY</name>
<gene>
    <name evidence="1" type="ORF">BD311DRAFT_650843</name>
</gene>
<feature type="non-terminal residue" evidence="1">
    <location>
        <position position="1"/>
    </location>
</feature>
<dbReference type="SUPFAM" id="SSF82171">
    <property type="entry name" value="DPP6 N-terminal domain-like"/>
    <property type="match status" value="1"/>
</dbReference>
<protein>
    <submittedName>
        <fullName evidence="1">Uncharacterized protein</fullName>
    </submittedName>
</protein>
<dbReference type="Proteomes" id="UP000292957">
    <property type="component" value="Unassembled WGS sequence"/>
</dbReference>
<evidence type="ECO:0000313" key="1">
    <source>
        <dbReference type="EMBL" id="TBU34055.1"/>
    </source>
</evidence>
<sequence>TIRMWDAQTGESVGEGLSNPFGRIDSLALSSDGRHIASSSEMFIVVWDVNAFTGKDTSQGPPGVHPSLINFKATASSSEDPSASALSTPPGYKEWDGWVMEKNDNLVIWVPDEYRGHVLWRGMLFFVGREALTIDFANASYQI</sequence>
<dbReference type="AlphaFoldDB" id="A0A4Q9N1P6"/>
<dbReference type="EMBL" id="ML143389">
    <property type="protein sequence ID" value="TBU34055.1"/>
    <property type="molecule type" value="Genomic_DNA"/>
</dbReference>
<organism evidence="1">
    <name type="scientific">Dichomitus squalens</name>
    <dbReference type="NCBI Taxonomy" id="114155"/>
    <lineage>
        <taxon>Eukaryota</taxon>
        <taxon>Fungi</taxon>
        <taxon>Dikarya</taxon>
        <taxon>Basidiomycota</taxon>
        <taxon>Agaricomycotina</taxon>
        <taxon>Agaricomycetes</taxon>
        <taxon>Polyporales</taxon>
        <taxon>Polyporaceae</taxon>
        <taxon>Dichomitus</taxon>
    </lineage>
</organism>